<evidence type="ECO:0000256" key="1">
    <source>
        <dbReference type="SAM" id="Phobius"/>
    </source>
</evidence>
<evidence type="ECO:0000313" key="3">
    <source>
        <dbReference type="Proteomes" id="UP001254813"/>
    </source>
</evidence>
<accession>A0ABU2G061</accession>
<gene>
    <name evidence="2" type="ORF">NDI79_08300</name>
</gene>
<evidence type="ECO:0000313" key="2">
    <source>
        <dbReference type="EMBL" id="MDS0294170.1"/>
    </source>
</evidence>
<dbReference type="RefSeq" id="WP_310928015.1">
    <property type="nucleotide sequence ID" value="NZ_JAMQOQ010000002.1"/>
</dbReference>
<feature type="transmembrane region" description="Helical" evidence="1">
    <location>
        <begin position="21"/>
        <end position="42"/>
    </location>
</feature>
<keyword evidence="1" id="KW-1133">Transmembrane helix</keyword>
<organism evidence="2 3">
    <name type="scientific">Halogeometricum luteum</name>
    <dbReference type="NCBI Taxonomy" id="2950537"/>
    <lineage>
        <taxon>Archaea</taxon>
        <taxon>Methanobacteriati</taxon>
        <taxon>Methanobacteriota</taxon>
        <taxon>Stenosarchaea group</taxon>
        <taxon>Halobacteria</taxon>
        <taxon>Halobacteriales</taxon>
        <taxon>Haloferacaceae</taxon>
        <taxon>Halogeometricum</taxon>
    </lineage>
</organism>
<dbReference type="EMBL" id="JAMQOQ010000002">
    <property type="protein sequence ID" value="MDS0294170.1"/>
    <property type="molecule type" value="Genomic_DNA"/>
</dbReference>
<proteinExistence type="predicted"/>
<keyword evidence="1" id="KW-0812">Transmembrane</keyword>
<feature type="transmembrane region" description="Helical" evidence="1">
    <location>
        <begin position="90"/>
        <end position="114"/>
    </location>
</feature>
<sequence>MTAVQTYTTPATSRAPSVGTVTLAGGLTLSAALALNFAMPSFGLDAGWDDPTAFAYYLSNAPLLVGWGLLFVATALALREWRAHGLLWRVGAAWTAVGFGAVTAGFVGVVFASLLGGMPASDLANMVAGMSMMLGVGPGSLLLGAAVARESADATTRYAGAFLALAAATFVGFFLTRGVAPESVALTAFLALPVAWAVYGYARRSTERTVDTVAAPAA</sequence>
<protein>
    <recommendedName>
        <fullName evidence="4">DUF998 domain-containing protein</fullName>
    </recommendedName>
</protein>
<evidence type="ECO:0008006" key="4">
    <source>
        <dbReference type="Google" id="ProtNLM"/>
    </source>
</evidence>
<dbReference type="Proteomes" id="UP001254813">
    <property type="component" value="Unassembled WGS sequence"/>
</dbReference>
<keyword evidence="3" id="KW-1185">Reference proteome</keyword>
<comment type="caution">
    <text evidence="2">The sequence shown here is derived from an EMBL/GenBank/DDBJ whole genome shotgun (WGS) entry which is preliminary data.</text>
</comment>
<keyword evidence="1" id="KW-0472">Membrane</keyword>
<name>A0ABU2G061_9EURY</name>
<reference evidence="2 3" key="1">
    <citation type="submission" date="2022-06" db="EMBL/GenBank/DDBJ databases">
        <title>Halogeometricum sp. a new haloarchaeum isolate from saline soil.</title>
        <authorList>
            <person name="Strakova D."/>
            <person name="Galisteo C."/>
            <person name="Sanchez-Porro C."/>
            <person name="Ventosa A."/>
        </authorList>
    </citation>
    <scope>NUCLEOTIDE SEQUENCE [LARGE SCALE GENOMIC DNA]</scope>
    <source>
        <strain evidence="3">S3BR25-2</strain>
    </source>
</reference>
<feature type="transmembrane region" description="Helical" evidence="1">
    <location>
        <begin position="158"/>
        <end position="177"/>
    </location>
</feature>
<feature type="transmembrane region" description="Helical" evidence="1">
    <location>
        <begin position="126"/>
        <end position="146"/>
    </location>
</feature>
<feature type="transmembrane region" description="Helical" evidence="1">
    <location>
        <begin position="54"/>
        <end position="78"/>
    </location>
</feature>
<feature type="transmembrane region" description="Helical" evidence="1">
    <location>
        <begin position="183"/>
        <end position="202"/>
    </location>
</feature>